<feature type="domain" description="KNTC1 N-terminal" evidence="2">
    <location>
        <begin position="29"/>
        <end position="177"/>
    </location>
</feature>
<feature type="domain" description="RZZ complex subunit KNTC1/ROD C-terminal" evidence="1">
    <location>
        <begin position="1167"/>
        <end position="1371"/>
    </location>
</feature>
<dbReference type="Pfam" id="PF24506">
    <property type="entry name" value="KNTC1_N"/>
    <property type="match status" value="2"/>
</dbReference>
<dbReference type="InterPro" id="IPR055405">
    <property type="entry name" value="ARM_KNTC1_3rd"/>
</dbReference>
<evidence type="ECO:0008006" key="7">
    <source>
        <dbReference type="Google" id="ProtNLM"/>
    </source>
</evidence>
<dbReference type="InterPro" id="IPR055402">
    <property type="entry name" value="KNTC1_N"/>
</dbReference>
<dbReference type="InterPro" id="IPR052802">
    <property type="entry name" value="KNTC1"/>
</dbReference>
<dbReference type="InterPro" id="IPR019527">
    <property type="entry name" value="RZZ-complex_KNTC1/ROD_C"/>
</dbReference>
<dbReference type="SUPFAM" id="SSF117289">
    <property type="entry name" value="Nucleoporin domain"/>
    <property type="match status" value="1"/>
</dbReference>
<evidence type="ECO:0000313" key="5">
    <source>
        <dbReference type="EMBL" id="KAJ8308212.1"/>
    </source>
</evidence>
<evidence type="ECO:0000313" key="6">
    <source>
        <dbReference type="Proteomes" id="UP001217089"/>
    </source>
</evidence>
<dbReference type="Pfam" id="PF24516">
    <property type="entry name" value="ARM_KNTC1_2nd"/>
    <property type="match status" value="1"/>
</dbReference>
<dbReference type="InterPro" id="IPR055404">
    <property type="entry name" value="ARM_KNTC1_2nd"/>
</dbReference>
<proteinExistence type="predicted"/>
<sequence length="1574" mass="179710">MPMIHVSNVKADNMPWDIIDSDFGGDETANFGPRQESGTALYQIDTLATISSDTQTDYIPNIVTTVLGELASVAVEQHISVFKDCQHTATLGFDSTVDELEWSPDGCMLIVGEHNGRLHVVDASSSDILFAMDIFPSATNKKTFQKIMCQCREDDNYDLTILGFNGQLAVLQNINMNLFLSEEGNIASVMKENLTGSGDTIIAMWKLENGQLELQDELLNCLEKSAGNVLSLWSTSMFIMLKKWSDVEIEDFQLLETKDIKNNSLEGMKLVMLKVAEEGENTLMIQNLPDCETVYTLQLNTPSVLAKCLPVQETLFVAECCVDYSGSSSGVVSMLVHKVKANFLLDQLSPWNIHKYKQENIQEMISQLWKCLESVKEEWPVNALQFLRSVYKGLNAVTEIHLNNSESTCTATDNANKTKLNADEILEPVQRLITNLQHLYDLITKYNCRLTFESFMQETTETVTFRMLDRVVAIELIPSTLEKQIRPYMREHNLKEDKIFFKYVKDLLSRQGRVAYSWGMPAWEPKVIAVIACITDPKSKIEAILETMKFAPIPWSEKIEEMVQSGLQLKHPDVKKIEKQCQLIEIKKIMLKYKLKNIQVSDLEFENSQRLWYFILSQDKVGCMEDALKVMEACKLSVDEELYRFRLRRLISQEKLYEYMELLNSLPSNMALTCGKRIVNFVKVLLEDEEELDPVEYDKYLSVSQYEDEAFRMEVMVSYMKEFFIKRSKQPENSDYCYGKVYRLADILQISHTKLQGELAIKAAKTGSIETAIKMCNKLLECHPTEETAETIYQVALAFLNLQANTENDLLEANQLRDLPEITYNKCMELCKCAYLNLNVSRQCELGEYSFCVESSLSDNGVKVSHEKDWKIDSTFKEDALVMKSSVALPLMAKYSVAHPVLNEDDNGQVDESTDNIPMSSLFRCFIPVMQHLKDNSHILLAYQYALHMISIATDYANRNDFDRDEDESNKFLENIEQNSQTVMKELLTNILTKAVATVGLAVGQVYKEPSVITMCKQLETNAVWGYKLSKYKINFKEAFLCPPIEKIKLLPQVVQVDTGDMTLVKDFCSAFGLDTDEGIMLYLDHVFSTYNEDDHVSSSQLVNQLKNARIAIQEIKKTDSLFEKLELLYTQVHSYDYETLEFLLEEMQKIEANGKREKVALMLENLPVASKTRLPFHPFIDGDPWKILTPELRKDTVSLLLPIAELLKIPVDQIYIVSVQNMVRQHLAANRRPDDGTNSKDASKWNWDVKDANLKLLDDVKDLLTNVSNCELALACASWMTLEMPAGAEKIKGLEGCLALATLWHNALPPEKTREKDKAKAAYGKFSSQWQRLSTEQALCLGKLAEPELLKLANNAEKLLQKLYEHPSILLPDGADKPDYCMSLMKNLSYIVDLESLHIQHSVETFEECNKEGLVKGIWRNHIVPPLTEDQLDTCIHVFNLINRCPVLQDVNLVSLSKMYQKLELPACALACLSMVKNNVFDHIISEEDFVSIVNHNYFLEFVEIFNTSGSYVDDDDGQEEPYIYLKAFLNMKNIKIVIFKVLCGEEEVVMLNSKIKYINMRKFLNFQIIDYC</sequence>
<dbReference type="PANTHER" id="PTHR15688:SF1">
    <property type="entry name" value="KINETOCHORE-ASSOCIATED PROTEIN 1"/>
    <property type="match status" value="1"/>
</dbReference>
<dbReference type="Pfam" id="PF24515">
    <property type="entry name" value="ARM_KNTC1_3rd"/>
    <property type="match status" value="1"/>
</dbReference>
<feature type="domain" description="KNTC1 N-terminal" evidence="2">
    <location>
        <begin position="212"/>
        <end position="336"/>
    </location>
</feature>
<feature type="domain" description="KNTC1 second ARM-repeats" evidence="4">
    <location>
        <begin position="499"/>
        <end position="666"/>
    </location>
</feature>
<dbReference type="PANTHER" id="PTHR15688">
    <property type="entry name" value="KINETOCHORE-ASSOCIATED PROTEIN 1"/>
    <property type="match status" value="1"/>
</dbReference>
<name>A0ABQ9ESP2_TEGGR</name>
<keyword evidence="6" id="KW-1185">Reference proteome</keyword>
<evidence type="ECO:0000259" key="4">
    <source>
        <dbReference type="Pfam" id="PF24516"/>
    </source>
</evidence>
<evidence type="ECO:0000259" key="2">
    <source>
        <dbReference type="Pfam" id="PF24506"/>
    </source>
</evidence>
<reference evidence="5 6" key="1">
    <citation type="submission" date="2022-12" db="EMBL/GenBank/DDBJ databases">
        <title>Chromosome-level genome of Tegillarca granosa.</title>
        <authorList>
            <person name="Kim J."/>
        </authorList>
    </citation>
    <scope>NUCLEOTIDE SEQUENCE [LARGE SCALE GENOMIC DNA]</scope>
    <source>
        <strain evidence="5">Teg-2019</strain>
        <tissue evidence="5">Adductor muscle</tissue>
    </source>
</reference>
<gene>
    <name evidence="5" type="ORF">KUTeg_013086</name>
</gene>
<organism evidence="5 6">
    <name type="scientific">Tegillarca granosa</name>
    <name type="common">Malaysian cockle</name>
    <name type="synonym">Anadara granosa</name>
    <dbReference type="NCBI Taxonomy" id="220873"/>
    <lineage>
        <taxon>Eukaryota</taxon>
        <taxon>Metazoa</taxon>
        <taxon>Spiralia</taxon>
        <taxon>Lophotrochozoa</taxon>
        <taxon>Mollusca</taxon>
        <taxon>Bivalvia</taxon>
        <taxon>Autobranchia</taxon>
        <taxon>Pteriomorphia</taxon>
        <taxon>Arcoida</taxon>
        <taxon>Arcoidea</taxon>
        <taxon>Arcidae</taxon>
        <taxon>Tegillarca</taxon>
    </lineage>
</organism>
<feature type="domain" description="RZZ complex subunit KNTC1/ROD C-terminal" evidence="1">
    <location>
        <begin position="1428"/>
        <end position="1477"/>
    </location>
</feature>
<feature type="domain" description="KNTC1 third ARM-repeats" evidence="3">
    <location>
        <begin position="994"/>
        <end position="1146"/>
    </location>
</feature>
<dbReference type="Pfam" id="PF10493">
    <property type="entry name" value="Rod_C"/>
    <property type="match status" value="2"/>
</dbReference>
<dbReference type="EMBL" id="JARBDR010000657">
    <property type="protein sequence ID" value="KAJ8308212.1"/>
    <property type="molecule type" value="Genomic_DNA"/>
</dbReference>
<dbReference type="Proteomes" id="UP001217089">
    <property type="component" value="Unassembled WGS sequence"/>
</dbReference>
<evidence type="ECO:0000259" key="1">
    <source>
        <dbReference type="Pfam" id="PF10493"/>
    </source>
</evidence>
<accession>A0ABQ9ESP2</accession>
<comment type="caution">
    <text evidence="5">The sequence shown here is derived from an EMBL/GenBank/DDBJ whole genome shotgun (WGS) entry which is preliminary data.</text>
</comment>
<protein>
    <recommendedName>
        <fullName evidence="7">Kinetochore-associated protein 1</fullName>
    </recommendedName>
</protein>
<evidence type="ECO:0000259" key="3">
    <source>
        <dbReference type="Pfam" id="PF24515"/>
    </source>
</evidence>